<dbReference type="InterPro" id="IPR029063">
    <property type="entry name" value="SAM-dependent_MTases_sf"/>
</dbReference>
<feature type="active site" description="Nucleophile" evidence="4">
    <location>
        <position position="414"/>
    </location>
</feature>
<protein>
    <submittedName>
        <fullName evidence="6">23S rRNA (Uracil(1939)-C(5))-methyltransferase RlmD</fullName>
        <ecNumber evidence="6">2.1.1.190</ecNumber>
    </submittedName>
</protein>
<dbReference type="InterPro" id="IPR012340">
    <property type="entry name" value="NA-bd_OB-fold"/>
</dbReference>
<feature type="active site" evidence="5">
    <location>
        <position position="414"/>
    </location>
</feature>
<feature type="binding site" evidence="4">
    <location>
        <position position="292"/>
    </location>
    <ligand>
        <name>S-adenosyl-L-methionine</name>
        <dbReference type="ChEBI" id="CHEBI:59789"/>
    </ligand>
</feature>
<evidence type="ECO:0000256" key="1">
    <source>
        <dbReference type="ARBA" id="ARBA00022603"/>
    </source>
</evidence>
<dbReference type="EC" id="2.1.1.190" evidence="6"/>
<dbReference type="Pfam" id="PF05958">
    <property type="entry name" value="tRNA_U5-meth_tr"/>
    <property type="match status" value="1"/>
</dbReference>
<reference evidence="6 7" key="1">
    <citation type="submission" date="2018-08" db="EMBL/GenBank/DDBJ databases">
        <title>A genome reference for cultivated species of the human gut microbiota.</title>
        <authorList>
            <person name="Zou Y."/>
            <person name="Xue W."/>
            <person name="Luo G."/>
        </authorList>
    </citation>
    <scope>NUCLEOTIDE SEQUENCE [LARGE SCALE GENOMIC DNA]</scope>
    <source>
        <strain evidence="6 7">AM42-30</strain>
    </source>
</reference>
<dbReference type="Proteomes" id="UP000285740">
    <property type="component" value="Unassembled WGS sequence"/>
</dbReference>
<feature type="binding site" evidence="4">
    <location>
        <position position="387"/>
    </location>
    <ligand>
        <name>S-adenosyl-L-methionine</name>
        <dbReference type="ChEBI" id="CHEBI:59789"/>
    </ligand>
</feature>
<keyword evidence="2 4" id="KW-0808">Transferase</keyword>
<dbReference type="GO" id="GO:0001510">
    <property type="term" value="P:RNA methylation"/>
    <property type="evidence" value="ECO:0007669"/>
    <property type="project" value="UniProtKB-ARBA"/>
</dbReference>
<dbReference type="PANTHER" id="PTHR11061:SF30">
    <property type="entry name" value="TRNA (URACIL(54)-C(5))-METHYLTRANSFERASE"/>
    <property type="match status" value="1"/>
</dbReference>
<proteinExistence type="inferred from homology"/>
<dbReference type="Gene3D" id="2.40.50.1070">
    <property type="match status" value="1"/>
</dbReference>
<comment type="caution">
    <text evidence="6">The sequence shown here is derived from an EMBL/GenBank/DDBJ whole genome shotgun (WGS) entry which is preliminary data.</text>
</comment>
<dbReference type="SUPFAM" id="SSF53335">
    <property type="entry name" value="S-adenosyl-L-methionine-dependent methyltransferases"/>
    <property type="match status" value="1"/>
</dbReference>
<dbReference type="AlphaFoldDB" id="A0A413T902"/>
<organism evidence="6 7">
    <name type="scientific">Eubacterium ventriosum</name>
    <dbReference type="NCBI Taxonomy" id="39496"/>
    <lineage>
        <taxon>Bacteria</taxon>
        <taxon>Bacillati</taxon>
        <taxon>Bacillota</taxon>
        <taxon>Clostridia</taxon>
        <taxon>Eubacteriales</taxon>
        <taxon>Eubacteriaceae</taxon>
        <taxon>Eubacterium</taxon>
    </lineage>
</organism>
<dbReference type="Gene3D" id="2.40.50.140">
    <property type="entry name" value="Nucleic acid-binding proteins"/>
    <property type="match status" value="1"/>
</dbReference>
<name>A0A413T902_9FIRM</name>
<evidence type="ECO:0000256" key="4">
    <source>
        <dbReference type="PROSITE-ProRule" id="PRU01024"/>
    </source>
</evidence>
<comment type="similarity">
    <text evidence="4">Belongs to the class I-like SAM-binding methyltransferase superfamily. RNA M5U methyltransferase family.</text>
</comment>
<dbReference type="NCBIfam" id="TIGR00479">
    <property type="entry name" value="rumA"/>
    <property type="match status" value="1"/>
</dbReference>
<evidence type="ECO:0000256" key="3">
    <source>
        <dbReference type="ARBA" id="ARBA00022691"/>
    </source>
</evidence>
<dbReference type="PROSITE" id="PS51687">
    <property type="entry name" value="SAM_MT_RNA_M5U"/>
    <property type="match status" value="1"/>
</dbReference>
<dbReference type="FunFam" id="3.40.50.150:FF:000009">
    <property type="entry name" value="23S rRNA (Uracil(1939)-C(5))-methyltransferase RlmD"/>
    <property type="match status" value="1"/>
</dbReference>
<keyword evidence="1 4" id="KW-0489">Methyltransferase</keyword>
<dbReference type="GO" id="GO:0008173">
    <property type="term" value="F:RNA methyltransferase activity"/>
    <property type="evidence" value="ECO:0007669"/>
    <property type="project" value="InterPro"/>
</dbReference>
<evidence type="ECO:0000313" key="6">
    <source>
        <dbReference type="EMBL" id="RHA81457.1"/>
    </source>
</evidence>
<feature type="binding site" evidence="4">
    <location>
        <position position="342"/>
    </location>
    <ligand>
        <name>S-adenosyl-L-methionine</name>
        <dbReference type="ChEBI" id="CHEBI:59789"/>
    </ligand>
</feature>
<dbReference type="Gene3D" id="3.40.50.150">
    <property type="entry name" value="Vaccinia Virus protein VP39"/>
    <property type="match status" value="1"/>
</dbReference>
<evidence type="ECO:0000256" key="2">
    <source>
        <dbReference type="ARBA" id="ARBA00022679"/>
    </source>
</evidence>
<dbReference type="PANTHER" id="PTHR11061">
    <property type="entry name" value="RNA M5U METHYLTRANSFERASE"/>
    <property type="match status" value="1"/>
</dbReference>
<feature type="binding site" evidence="4">
    <location>
        <position position="321"/>
    </location>
    <ligand>
        <name>S-adenosyl-L-methionine</name>
        <dbReference type="ChEBI" id="CHEBI:59789"/>
    </ligand>
</feature>
<keyword evidence="3 4" id="KW-0949">S-adenosyl-L-methionine</keyword>
<dbReference type="RefSeq" id="WP_118030168.1">
    <property type="nucleotide sequence ID" value="NZ_QSFV01000005.1"/>
</dbReference>
<evidence type="ECO:0000313" key="7">
    <source>
        <dbReference type="Proteomes" id="UP000285740"/>
    </source>
</evidence>
<dbReference type="PROSITE" id="PS01230">
    <property type="entry name" value="TRMA_1"/>
    <property type="match status" value="1"/>
</dbReference>
<accession>A0A413T902</accession>
<evidence type="ECO:0000256" key="5">
    <source>
        <dbReference type="PROSITE-ProRule" id="PRU10015"/>
    </source>
</evidence>
<dbReference type="GO" id="GO:0008757">
    <property type="term" value="F:S-adenosylmethionine-dependent methyltransferase activity"/>
    <property type="evidence" value="ECO:0007669"/>
    <property type="project" value="UniProtKB-ARBA"/>
</dbReference>
<dbReference type="CDD" id="cd02440">
    <property type="entry name" value="AdoMet_MTases"/>
    <property type="match status" value="1"/>
</dbReference>
<dbReference type="InterPro" id="IPR010280">
    <property type="entry name" value="U5_MeTrfase_fam"/>
</dbReference>
<dbReference type="InterPro" id="IPR030390">
    <property type="entry name" value="MeTrfase_TrmA_AS"/>
</dbReference>
<gene>
    <name evidence="6" type="ORF">DW918_03270</name>
</gene>
<dbReference type="EMBL" id="QSFV01000005">
    <property type="protein sequence ID" value="RHA81457.1"/>
    <property type="molecule type" value="Genomic_DNA"/>
</dbReference>
<dbReference type="GO" id="GO:0006396">
    <property type="term" value="P:RNA processing"/>
    <property type="evidence" value="ECO:0007669"/>
    <property type="project" value="InterPro"/>
</dbReference>
<sequence length="478" mass="53490">MKKGVEYTGVVTKVTFPNKGEVDCGEDGVASVKGTLPGQKVKFVVSKKRSGKAQGRLKEVIEKSPMEDTEPNCPHFGDCGGCSYQTMSYDNQLKLKEDMVKGILDKAIKGDYRFEGILGSPVQWGYRNKMEFSFGDQFKDGPLALGMHKKNSFHDIVTVDNCKIVDKDYNIILRCVLDYCAKRELPFYHKLRHEGYIRHLLVRRTTKTKELLVALVTTSDAEMKKKADLMRLVEEIKALDLSAKLCGVIHIINDGLADVVQSDETRVLYGQEYVYEELLGLKFKISVFSFFQTNSLGAEVLYSKAREYIGETKDKLIFDLYSGTGTIAQILAPVAKKVVGVEIIEEAVEAAKVNASLNNLDNCEFIAGDVLKVIDDLHDKPDLIVLDPPRDGINPKALQKIINFGVDRMVYISCKPTSLARDLEILQEQGYKVEKACAVDMFPGTVHVETVVLLSQQKPDDRIEVEIELDALEHFGMV</sequence>